<dbReference type="InterPro" id="IPR048866">
    <property type="entry name" value="ORC5_lid"/>
</dbReference>
<feature type="domain" description="Orc1-like AAA ATPase" evidence="8">
    <location>
        <begin position="21"/>
        <end position="173"/>
    </location>
</feature>
<evidence type="ECO:0000256" key="2">
    <source>
        <dbReference type="ARBA" id="ARBA00006269"/>
    </source>
</evidence>
<dbReference type="InterPro" id="IPR027417">
    <property type="entry name" value="P-loop_NTPase"/>
</dbReference>
<feature type="region of interest" description="Disordered" evidence="7">
    <location>
        <begin position="317"/>
        <end position="336"/>
    </location>
</feature>
<evidence type="ECO:0000313" key="11">
    <source>
        <dbReference type="EMBL" id="KAK0740677.1"/>
    </source>
</evidence>
<protein>
    <submittedName>
        <fullName evidence="11">Origin recognition complex subunit 5 C-terminus-domain-containing protein</fullName>
    </submittedName>
</protein>
<dbReference type="GO" id="GO:0006270">
    <property type="term" value="P:DNA replication initiation"/>
    <property type="evidence" value="ECO:0007669"/>
    <property type="project" value="TreeGrafter"/>
</dbReference>
<dbReference type="Gene3D" id="3.40.50.300">
    <property type="entry name" value="P-loop containing nucleotide triphosphate hydrolases"/>
    <property type="match status" value="1"/>
</dbReference>
<dbReference type="EMBL" id="JAUKUD010000006">
    <property type="protein sequence ID" value="KAK0740677.1"/>
    <property type="molecule type" value="Genomic_DNA"/>
</dbReference>
<proteinExistence type="inferred from homology"/>
<organism evidence="11 12">
    <name type="scientific">Schizothecium vesticola</name>
    <dbReference type="NCBI Taxonomy" id="314040"/>
    <lineage>
        <taxon>Eukaryota</taxon>
        <taxon>Fungi</taxon>
        <taxon>Dikarya</taxon>
        <taxon>Ascomycota</taxon>
        <taxon>Pezizomycotina</taxon>
        <taxon>Sordariomycetes</taxon>
        <taxon>Sordariomycetidae</taxon>
        <taxon>Sordariales</taxon>
        <taxon>Schizotheciaceae</taxon>
        <taxon>Schizothecium</taxon>
    </lineage>
</organism>
<gene>
    <name evidence="11" type="ORF">B0T18DRAFT_482484</name>
</gene>
<evidence type="ECO:0000256" key="5">
    <source>
        <dbReference type="ARBA" id="ARBA00022840"/>
    </source>
</evidence>
<evidence type="ECO:0000256" key="6">
    <source>
        <dbReference type="ARBA" id="ARBA00023242"/>
    </source>
</evidence>
<comment type="subcellular location">
    <subcellularLocation>
        <location evidence="1">Nucleus</location>
    </subcellularLocation>
</comment>
<sequence length="403" mass="44285">MTNSLFQLPDELVINALTQSFPCREAQIRALAALVHPAAAPCRNLVLYGTESTGKSATTSSLLDRLASHEQEQDGNEAHLRYAIVNSVECITSRHLFESVVGKVASSLQWGHPPARCETISQLTVELSKMLKYAPRPDNFRFILVLDSIDRQREAPPTLLPALARLSEIIPSLTTIFIVTSPPANFLRTSFVPHIHFPNYTKPEFVAILSTTPPPPLPSPITPQETTDLWTRFTASVHDALARAASRTLPSLHLACLALWPRFTAPLLAGTHTPRDDLTTLLPTTARLLLLASYLASHNATRHDLVLFSTHHHGRRRRRGGISVSGGGAGAHRRSGAKHRKIARKLLGAHAFALERMMAVFAAVRGEWAPESSGGKWRVNVGWEVVRGLGRGMGVEVEEWLVE</sequence>
<reference evidence="11" key="1">
    <citation type="submission" date="2023-06" db="EMBL/GenBank/DDBJ databases">
        <title>Genome-scale phylogeny and comparative genomics of the fungal order Sordariales.</title>
        <authorList>
            <consortium name="Lawrence Berkeley National Laboratory"/>
            <person name="Hensen N."/>
            <person name="Bonometti L."/>
            <person name="Westerberg I."/>
            <person name="Brannstrom I.O."/>
            <person name="Guillou S."/>
            <person name="Cros-Aarteil S."/>
            <person name="Calhoun S."/>
            <person name="Haridas S."/>
            <person name="Kuo A."/>
            <person name="Mondo S."/>
            <person name="Pangilinan J."/>
            <person name="Riley R."/>
            <person name="LaButti K."/>
            <person name="Andreopoulos B."/>
            <person name="Lipzen A."/>
            <person name="Chen C."/>
            <person name="Yanf M."/>
            <person name="Daum C."/>
            <person name="Ng V."/>
            <person name="Clum A."/>
            <person name="Steindorff A."/>
            <person name="Ohm R."/>
            <person name="Martin F."/>
            <person name="Silar P."/>
            <person name="Natvig D."/>
            <person name="Lalanne C."/>
            <person name="Gautier V."/>
            <person name="Ament-velasquez S.L."/>
            <person name="Kruys A."/>
            <person name="Hutchinson M.I."/>
            <person name="Powell A.J."/>
            <person name="Barry K."/>
            <person name="Miller A.N."/>
            <person name="Grigoriev I.V."/>
            <person name="Debuchy R."/>
            <person name="Gladieux P."/>
            <person name="Thoren M.H."/>
            <person name="Johannesson H."/>
        </authorList>
    </citation>
    <scope>NUCLEOTIDE SEQUENCE</scope>
    <source>
        <strain evidence="11">SMH3187-1</strain>
    </source>
</reference>
<dbReference type="InterPro" id="IPR041664">
    <property type="entry name" value="AAA_16"/>
</dbReference>
<evidence type="ECO:0000256" key="7">
    <source>
        <dbReference type="SAM" id="MobiDB-lite"/>
    </source>
</evidence>
<feature type="domain" description="ORC5 lid" evidence="10">
    <location>
        <begin position="230"/>
        <end position="280"/>
    </location>
</feature>
<dbReference type="GO" id="GO:0005664">
    <property type="term" value="C:nuclear origin of replication recognition complex"/>
    <property type="evidence" value="ECO:0007669"/>
    <property type="project" value="TreeGrafter"/>
</dbReference>
<evidence type="ECO:0000313" key="12">
    <source>
        <dbReference type="Proteomes" id="UP001172155"/>
    </source>
</evidence>
<dbReference type="Pfam" id="PF21639">
    <property type="entry name" value="ORC5_lid"/>
    <property type="match status" value="1"/>
</dbReference>
<dbReference type="Proteomes" id="UP001172155">
    <property type="component" value="Unassembled WGS sequence"/>
</dbReference>
<dbReference type="InterPro" id="IPR020796">
    <property type="entry name" value="ORC5"/>
</dbReference>
<accession>A0AA40EJY2</accession>
<evidence type="ECO:0000256" key="3">
    <source>
        <dbReference type="ARBA" id="ARBA00022705"/>
    </source>
</evidence>
<dbReference type="GO" id="GO:0003688">
    <property type="term" value="F:DNA replication origin binding"/>
    <property type="evidence" value="ECO:0007669"/>
    <property type="project" value="TreeGrafter"/>
</dbReference>
<name>A0AA40EJY2_9PEZI</name>
<dbReference type="PANTHER" id="PTHR12705">
    <property type="entry name" value="ORIGIN RECOGNITION COMPLEX SUBUNIT 5"/>
    <property type="match status" value="1"/>
</dbReference>
<dbReference type="PANTHER" id="PTHR12705:SF0">
    <property type="entry name" value="ORIGIN RECOGNITION COMPLEX SUBUNIT 5"/>
    <property type="match status" value="1"/>
</dbReference>
<keyword evidence="12" id="KW-1185">Reference proteome</keyword>
<dbReference type="AlphaFoldDB" id="A0AA40EJY2"/>
<dbReference type="InterPro" id="IPR047088">
    <property type="entry name" value="ORC5_C"/>
</dbReference>
<dbReference type="SUPFAM" id="SSF52540">
    <property type="entry name" value="P-loop containing nucleoside triphosphate hydrolases"/>
    <property type="match status" value="1"/>
</dbReference>
<feature type="domain" description="Origin recognition complex subunit 5 C-terminal" evidence="9">
    <location>
        <begin position="282"/>
        <end position="371"/>
    </location>
</feature>
<evidence type="ECO:0000256" key="4">
    <source>
        <dbReference type="ARBA" id="ARBA00022741"/>
    </source>
</evidence>
<keyword evidence="6" id="KW-0539">Nucleus</keyword>
<comment type="similarity">
    <text evidence="2">Belongs to the ORC5 family.</text>
</comment>
<evidence type="ECO:0000259" key="10">
    <source>
        <dbReference type="Pfam" id="PF21639"/>
    </source>
</evidence>
<keyword evidence="5" id="KW-0067">ATP-binding</keyword>
<evidence type="ECO:0000259" key="9">
    <source>
        <dbReference type="Pfam" id="PF14630"/>
    </source>
</evidence>
<comment type="caution">
    <text evidence="11">The sequence shown here is derived from an EMBL/GenBank/DDBJ whole genome shotgun (WGS) entry which is preliminary data.</text>
</comment>
<keyword evidence="4" id="KW-0547">Nucleotide-binding</keyword>
<evidence type="ECO:0000259" key="8">
    <source>
        <dbReference type="Pfam" id="PF13191"/>
    </source>
</evidence>
<keyword evidence="3" id="KW-0235">DNA replication</keyword>
<dbReference type="Pfam" id="PF14630">
    <property type="entry name" value="ORC5_C"/>
    <property type="match status" value="1"/>
</dbReference>
<dbReference type="Pfam" id="PF13191">
    <property type="entry name" value="AAA_16"/>
    <property type="match status" value="1"/>
</dbReference>
<evidence type="ECO:0000256" key="1">
    <source>
        <dbReference type="ARBA" id="ARBA00004123"/>
    </source>
</evidence>